<accession>A0A3S8ZRE7</accession>
<dbReference type="PROSITE" id="PS00409">
    <property type="entry name" value="PROKAR_NTER_METHYL"/>
    <property type="match status" value="1"/>
</dbReference>
<dbReference type="InterPro" id="IPR003413">
    <property type="entry name" value="T2SS_GspI_C"/>
</dbReference>
<sequence>MPRRRWPYPMRRNATGFTLIEVLVALAVIAIAMGAAMKATLASTNNAIELKGRTAAGWVAQNRLNELAALGAWPDIGATEGNESQAGMDFTWRVEIGGSPNRSFRRIEIKVFSAGDHQHAAANLVSYLARVPH</sequence>
<dbReference type="NCBIfam" id="TIGR01707">
    <property type="entry name" value="gspI"/>
    <property type="match status" value="1"/>
</dbReference>
<comment type="similarity">
    <text evidence="2 9">Belongs to the GSP I family.</text>
</comment>
<evidence type="ECO:0000256" key="4">
    <source>
        <dbReference type="ARBA" id="ARBA00022481"/>
    </source>
</evidence>
<dbReference type="GO" id="GO:0015628">
    <property type="term" value="P:protein secretion by the type II secretion system"/>
    <property type="evidence" value="ECO:0007669"/>
    <property type="project" value="UniProtKB-UniRule"/>
</dbReference>
<reference evidence="11 12" key="1">
    <citation type="submission" date="2018-12" db="EMBL/GenBank/DDBJ databases">
        <title>Complete genome sequence of Iodobacter sp. H11R3.</title>
        <authorList>
            <person name="Bae J.-W."/>
        </authorList>
    </citation>
    <scope>NUCLEOTIDE SEQUENCE [LARGE SCALE GENOMIC DNA]</scope>
    <source>
        <strain evidence="11 12">H11R3</strain>
    </source>
</reference>
<dbReference type="KEGG" id="iod:EJO50_05870"/>
<keyword evidence="12" id="KW-1185">Reference proteome</keyword>
<dbReference type="Pfam" id="PF02501">
    <property type="entry name" value="T2SSI"/>
    <property type="match status" value="1"/>
</dbReference>
<evidence type="ECO:0000256" key="9">
    <source>
        <dbReference type="RuleBase" id="RU368030"/>
    </source>
</evidence>
<comment type="subcellular location">
    <subcellularLocation>
        <location evidence="1 9">Cell inner membrane</location>
        <topology evidence="1 9">Single-pass membrane protein</topology>
    </subcellularLocation>
</comment>
<name>A0A3S8ZRE7_9NEIS</name>
<dbReference type="GO" id="GO:0005886">
    <property type="term" value="C:plasma membrane"/>
    <property type="evidence" value="ECO:0007669"/>
    <property type="project" value="UniProtKB-SubCell"/>
</dbReference>
<proteinExistence type="inferred from homology"/>
<evidence type="ECO:0000256" key="6">
    <source>
        <dbReference type="ARBA" id="ARBA00022692"/>
    </source>
</evidence>
<evidence type="ECO:0000256" key="3">
    <source>
        <dbReference type="ARBA" id="ARBA00022475"/>
    </source>
</evidence>
<keyword evidence="8" id="KW-0472">Membrane</keyword>
<gene>
    <name evidence="11" type="primary">gspI</name>
    <name evidence="11" type="ORF">EJO50_05870</name>
</gene>
<evidence type="ECO:0000256" key="2">
    <source>
        <dbReference type="ARBA" id="ARBA00008358"/>
    </source>
</evidence>
<keyword evidence="6" id="KW-0812">Transmembrane</keyword>
<evidence type="ECO:0000259" key="10">
    <source>
        <dbReference type="Pfam" id="PF02501"/>
    </source>
</evidence>
<evidence type="ECO:0000256" key="8">
    <source>
        <dbReference type="ARBA" id="ARBA00023136"/>
    </source>
</evidence>
<organism evidence="11 12">
    <name type="scientific">Iodobacter ciconiae</name>
    <dbReference type="NCBI Taxonomy" id="2496266"/>
    <lineage>
        <taxon>Bacteria</taxon>
        <taxon>Pseudomonadati</taxon>
        <taxon>Pseudomonadota</taxon>
        <taxon>Betaproteobacteria</taxon>
        <taxon>Neisseriales</taxon>
        <taxon>Chitinibacteraceae</taxon>
        <taxon>Iodobacter</taxon>
    </lineage>
</organism>
<keyword evidence="5 9" id="KW-0997">Cell inner membrane</keyword>
<feature type="domain" description="Type II secretion system protein GspI C-terminal" evidence="10">
    <location>
        <begin position="50"/>
        <end position="128"/>
    </location>
</feature>
<evidence type="ECO:0000256" key="1">
    <source>
        <dbReference type="ARBA" id="ARBA00004377"/>
    </source>
</evidence>
<evidence type="ECO:0000256" key="7">
    <source>
        <dbReference type="ARBA" id="ARBA00022989"/>
    </source>
</evidence>
<comment type="subunit">
    <text evidence="9">Type II secretion is composed of four main components: the outer membrane complex, the inner membrane complex, the cytoplasmic secretion ATPase and the periplasm-spanning pseudopilus.</text>
</comment>
<dbReference type="NCBIfam" id="TIGR02532">
    <property type="entry name" value="IV_pilin_GFxxxE"/>
    <property type="match status" value="1"/>
</dbReference>
<comment type="PTM">
    <text evidence="9">Cleaved by prepilin peptidase.</text>
</comment>
<keyword evidence="7" id="KW-1133">Transmembrane helix</keyword>
<dbReference type="GO" id="GO:0015627">
    <property type="term" value="C:type II protein secretion system complex"/>
    <property type="evidence" value="ECO:0007669"/>
    <property type="project" value="UniProtKB-UniRule"/>
</dbReference>
<keyword evidence="3" id="KW-1003">Cell membrane</keyword>
<dbReference type="Pfam" id="PF07963">
    <property type="entry name" value="N_methyl"/>
    <property type="match status" value="1"/>
</dbReference>
<dbReference type="InterPro" id="IPR012902">
    <property type="entry name" value="N_methyl_site"/>
</dbReference>
<dbReference type="Proteomes" id="UP000282438">
    <property type="component" value="Chromosome"/>
</dbReference>
<comment type="function">
    <text evidence="9">Component of the type II secretion system required for the energy-dependent secretion of extracellular factors such as proteases and toxins from the periplasm.</text>
</comment>
<dbReference type="PANTHER" id="PTHR38779:SF2">
    <property type="entry name" value="TYPE II SECRETION SYSTEM PROTEIN I-RELATED"/>
    <property type="match status" value="1"/>
</dbReference>
<dbReference type="PANTHER" id="PTHR38779">
    <property type="entry name" value="TYPE II SECRETION SYSTEM PROTEIN I-RELATED"/>
    <property type="match status" value="1"/>
</dbReference>
<dbReference type="AlphaFoldDB" id="A0A3S8ZRE7"/>
<dbReference type="InterPro" id="IPR010052">
    <property type="entry name" value="T2SS_protein-GspI"/>
</dbReference>
<protein>
    <recommendedName>
        <fullName evidence="9">Type II secretion system protein I</fullName>
        <shortName evidence="9">T2SS minor pseudopilin I</shortName>
    </recommendedName>
</protein>
<dbReference type="OrthoDB" id="5296572at2"/>
<keyword evidence="4 9" id="KW-0488">Methylation</keyword>
<dbReference type="SUPFAM" id="SSF54523">
    <property type="entry name" value="Pili subunits"/>
    <property type="match status" value="1"/>
</dbReference>
<evidence type="ECO:0000256" key="5">
    <source>
        <dbReference type="ARBA" id="ARBA00022519"/>
    </source>
</evidence>
<dbReference type="EMBL" id="CP034433">
    <property type="protein sequence ID" value="AZN36047.1"/>
    <property type="molecule type" value="Genomic_DNA"/>
</dbReference>
<dbReference type="InterPro" id="IPR045584">
    <property type="entry name" value="Pilin-like"/>
</dbReference>
<evidence type="ECO:0000313" key="12">
    <source>
        <dbReference type="Proteomes" id="UP000282438"/>
    </source>
</evidence>
<evidence type="ECO:0000313" key="11">
    <source>
        <dbReference type="EMBL" id="AZN36047.1"/>
    </source>
</evidence>
<dbReference type="Gene3D" id="3.30.1300.30">
    <property type="entry name" value="GSPII I/J protein-like"/>
    <property type="match status" value="1"/>
</dbReference>